<evidence type="ECO:0000256" key="1">
    <source>
        <dbReference type="ARBA" id="ARBA00012417"/>
    </source>
</evidence>
<dbReference type="NCBIfam" id="TIGR00678">
    <property type="entry name" value="holB"/>
    <property type="match status" value="1"/>
</dbReference>
<dbReference type="RefSeq" id="WP_100294117.1">
    <property type="nucleotide sequence ID" value="NZ_PGGC01000091.1"/>
</dbReference>
<dbReference type="Gene3D" id="3.40.50.300">
    <property type="entry name" value="P-loop containing nucleotide triphosphate hydrolases"/>
    <property type="match status" value="1"/>
</dbReference>
<evidence type="ECO:0000256" key="4">
    <source>
        <dbReference type="ARBA" id="ARBA00022695"/>
    </source>
</evidence>
<keyword evidence="3" id="KW-0808">Transferase</keyword>
<gene>
    <name evidence="9" type="primary">holB</name>
    <name evidence="9" type="ORF">CUC53_10505</name>
</gene>
<evidence type="ECO:0000313" key="9">
    <source>
        <dbReference type="EMBL" id="PJG58850.1"/>
    </source>
</evidence>
<dbReference type="GO" id="GO:0008408">
    <property type="term" value="F:3'-5' exonuclease activity"/>
    <property type="evidence" value="ECO:0007669"/>
    <property type="project" value="InterPro"/>
</dbReference>
<feature type="domain" description="DNA polymerase III delta subunit C-terminal" evidence="8">
    <location>
        <begin position="201"/>
        <end position="314"/>
    </location>
</feature>
<comment type="catalytic activity">
    <reaction evidence="7">
        <text>DNA(n) + a 2'-deoxyribonucleoside 5'-triphosphate = DNA(n+1) + diphosphate</text>
        <dbReference type="Rhea" id="RHEA:22508"/>
        <dbReference type="Rhea" id="RHEA-COMP:17339"/>
        <dbReference type="Rhea" id="RHEA-COMP:17340"/>
        <dbReference type="ChEBI" id="CHEBI:33019"/>
        <dbReference type="ChEBI" id="CHEBI:61560"/>
        <dbReference type="ChEBI" id="CHEBI:173112"/>
        <dbReference type="EC" id="2.7.7.7"/>
    </reaction>
</comment>
<organism evidence="9 10">
    <name type="scientific">Aeromonas cavernicola</name>
    <dbReference type="NCBI Taxonomy" id="1006623"/>
    <lineage>
        <taxon>Bacteria</taxon>
        <taxon>Pseudomonadati</taxon>
        <taxon>Pseudomonadota</taxon>
        <taxon>Gammaproteobacteria</taxon>
        <taxon>Aeromonadales</taxon>
        <taxon>Aeromonadaceae</taxon>
        <taxon>Aeromonas</taxon>
    </lineage>
</organism>
<dbReference type="SUPFAM" id="SSF48019">
    <property type="entry name" value="post-AAA+ oligomerization domain-like"/>
    <property type="match status" value="1"/>
</dbReference>
<evidence type="ECO:0000256" key="2">
    <source>
        <dbReference type="ARBA" id="ARBA00014363"/>
    </source>
</evidence>
<dbReference type="EC" id="2.7.7.7" evidence="1"/>
<protein>
    <recommendedName>
        <fullName evidence="2">DNA polymerase III subunit delta'</fullName>
        <ecNumber evidence="1">2.7.7.7</ecNumber>
    </recommendedName>
</protein>
<accession>A0A2H9U4A4</accession>
<dbReference type="InterPro" id="IPR050238">
    <property type="entry name" value="DNA_Rep/Repair_Clamp_Loader"/>
</dbReference>
<dbReference type="InterPro" id="IPR008921">
    <property type="entry name" value="DNA_pol3_clamp-load_cplx_C"/>
</dbReference>
<dbReference type="GO" id="GO:0003677">
    <property type="term" value="F:DNA binding"/>
    <property type="evidence" value="ECO:0007669"/>
    <property type="project" value="InterPro"/>
</dbReference>
<dbReference type="GO" id="GO:0003887">
    <property type="term" value="F:DNA-directed DNA polymerase activity"/>
    <property type="evidence" value="ECO:0007669"/>
    <property type="project" value="UniProtKB-KW"/>
</dbReference>
<evidence type="ECO:0000256" key="7">
    <source>
        <dbReference type="ARBA" id="ARBA00049244"/>
    </source>
</evidence>
<keyword evidence="5" id="KW-0235">DNA replication</keyword>
<proteinExistence type="predicted"/>
<dbReference type="SUPFAM" id="SSF52540">
    <property type="entry name" value="P-loop containing nucleoside triphosphate hydrolases"/>
    <property type="match status" value="1"/>
</dbReference>
<dbReference type="Pfam" id="PF13177">
    <property type="entry name" value="DNA_pol3_delta2"/>
    <property type="match status" value="1"/>
</dbReference>
<dbReference type="OrthoDB" id="9811073at2"/>
<reference evidence="9 10" key="1">
    <citation type="submission" date="2017-11" db="EMBL/GenBank/DDBJ databases">
        <title>Draft genome sequence of environmental isolate Aeromonas cavernicola sp. nov. MDC 2508.</title>
        <authorList>
            <person name="Colston S.M."/>
            <person name="Navarro A."/>
            <person name="Martinez-Murcia A.J."/>
            <person name="Graf J."/>
        </authorList>
    </citation>
    <scope>NUCLEOTIDE SEQUENCE [LARGE SCALE GENOMIC DNA]</scope>
    <source>
        <strain evidence="9 10">MDC 2508</strain>
    </source>
</reference>
<dbReference type="EMBL" id="PGGC01000091">
    <property type="protein sequence ID" value="PJG58850.1"/>
    <property type="molecule type" value="Genomic_DNA"/>
</dbReference>
<dbReference type="PANTHER" id="PTHR11669:SF8">
    <property type="entry name" value="DNA POLYMERASE III SUBUNIT DELTA"/>
    <property type="match status" value="1"/>
</dbReference>
<dbReference type="GO" id="GO:0006261">
    <property type="term" value="P:DNA-templated DNA replication"/>
    <property type="evidence" value="ECO:0007669"/>
    <property type="project" value="TreeGrafter"/>
</dbReference>
<dbReference type="Pfam" id="PF09115">
    <property type="entry name" value="DNApol3-delta_C"/>
    <property type="match status" value="1"/>
</dbReference>
<dbReference type="InterPro" id="IPR027417">
    <property type="entry name" value="P-loop_NTPase"/>
</dbReference>
<dbReference type="PANTHER" id="PTHR11669">
    <property type="entry name" value="REPLICATION FACTOR C / DNA POLYMERASE III GAMMA-TAU SUBUNIT"/>
    <property type="match status" value="1"/>
</dbReference>
<evidence type="ECO:0000256" key="5">
    <source>
        <dbReference type="ARBA" id="ARBA00022705"/>
    </source>
</evidence>
<keyword evidence="6" id="KW-0239">DNA-directed DNA polymerase</keyword>
<dbReference type="AlphaFoldDB" id="A0A2H9U4A4"/>
<sequence length="315" mass="34889">MYPWLIPDWQTLSRTSVAGRLGHAWLLLGDPGLGKEQLADKLACLHLCQQPQGGEPCGHCHSCQLFDKGHHPDLGVISRESKTIGVEAIRDICHRLQRSAQLGHGKVVIISGAERMTESAANALLKTLEEPAGDSLLILIASQVSHLLPTILSRCHKHVCQLPVEGETLQWLADQGHQATLTQVRICQGAPLRVLEYIEQHQDDARRELLADLIALGTTPSKVMALCHQLAEETQVRLHWVQLFLCDALKTQAGCSHHQLAMPDLAIQSQLLAERYASETLLDAEQQLVALKEACQPGQLSNPTIHLMNWLNRWL</sequence>
<evidence type="ECO:0000256" key="3">
    <source>
        <dbReference type="ARBA" id="ARBA00022679"/>
    </source>
</evidence>
<keyword evidence="10" id="KW-1185">Reference proteome</keyword>
<dbReference type="InterPro" id="IPR015199">
    <property type="entry name" value="DNA_pol_III_delta_C"/>
</dbReference>
<dbReference type="Gene3D" id="1.20.272.10">
    <property type="match status" value="1"/>
</dbReference>
<dbReference type="InterPro" id="IPR004622">
    <property type="entry name" value="DNA_pol_HolB"/>
</dbReference>
<evidence type="ECO:0000256" key="6">
    <source>
        <dbReference type="ARBA" id="ARBA00022932"/>
    </source>
</evidence>
<evidence type="ECO:0000259" key="8">
    <source>
        <dbReference type="Pfam" id="PF09115"/>
    </source>
</evidence>
<dbReference type="Proteomes" id="UP000235861">
    <property type="component" value="Unassembled WGS sequence"/>
</dbReference>
<evidence type="ECO:0000313" key="10">
    <source>
        <dbReference type="Proteomes" id="UP000235861"/>
    </source>
</evidence>
<dbReference type="GO" id="GO:0009360">
    <property type="term" value="C:DNA polymerase III complex"/>
    <property type="evidence" value="ECO:0007669"/>
    <property type="project" value="InterPro"/>
</dbReference>
<comment type="caution">
    <text evidence="9">The sequence shown here is derived from an EMBL/GenBank/DDBJ whole genome shotgun (WGS) entry which is preliminary data.</text>
</comment>
<name>A0A2H9U4A4_9GAMM</name>
<keyword evidence="4" id="KW-0548">Nucleotidyltransferase</keyword>